<organism evidence="2 3">
    <name type="scientific">Cadophora malorum</name>
    <dbReference type="NCBI Taxonomy" id="108018"/>
    <lineage>
        <taxon>Eukaryota</taxon>
        <taxon>Fungi</taxon>
        <taxon>Dikarya</taxon>
        <taxon>Ascomycota</taxon>
        <taxon>Pezizomycotina</taxon>
        <taxon>Leotiomycetes</taxon>
        <taxon>Helotiales</taxon>
        <taxon>Ploettnerulaceae</taxon>
        <taxon>Cadophora</taxon>
    </lineage>
</organism>
<dbReference type="EMBL" id="JAFJYH010000163">
    <property type="protein sequence ID" value="KAG4417143.1"/>
    <property type="molecule type" value="Genomic_DNA"/>
</dbReference>
<feature type="compositionally biased region" description="Basic residues" evidence="1">
    <location>
        <begin position="16"/>
        <end position="31"/>
    </location>
</feature>
<feature type="region of interest" description="Disordered" evidence="1">
    <location>
        <begin position="1"/>
        <end position="48"/>
    </location>
</feature>
<accession>A0A8H7TE46</accession>
<reference evidence="2" key="1">
    <citation type="submission" date="2021-02" db="EMBL/GenBank/DDBJ databases">
        <title>Genome sequence Cadophora malorum strain M34.</title>
        <authorList>
            <person name="Stefanovic E."/>
            <person name="Vu D."/>
            <person name="Scully C."/>
            <person name="Dijksterhuis J."/>
            <person name="Roader J."/>
            <person name="Houbraken J."/>
        </authorList>
    </citation>
    <scope>NUCLEOTIDE SEQUENCE</scope>
    <source>
        <strain evidence="2">M34</strain>
    </source>
</reference>
<gene>
    <name evidence="2" type="ORF">IFR04_009712</name>
</gene>
<evidence type="ECO:0000256" key="1">
    <source>
        <dbReference type="SAM" id="MobiDB-lite"/>
    </source>
</evidence>
<evidence type="ECO:0000313" key="3">
    <source>
        <dbReference type="Proteomes" id="UP000664132"/>
    </source>
</evidence>
<proteinExistence type="predicted"/>
<feature type="region of interest" description="Disordered" evidence="1">
    <location>
        <begin position="62"/>
        <end position="86"/>
    </location>
</feature>
<name>A0A8H7TE46_9HELO</name>
<comment type="caution">
    <text evidence="2">The sequence shown here is derived from an EMBL/GenBank/DDBJ whole genome shotgun (WGS) entry which is preliminary data.</text>
</comment>
<dbReference type="AlphaFoldDB" id="A0A8H7TE46"/>
<protein>
    <submittedName>
        <fullName evidence="2">Uncharacterized protein</fullName>
    </submittedName>
</protein>
<dbReference type="OrthoDB" id="3563157at2759"/>
<dbReference type="Proteomes" id="UP000664132">
    <property type="component" value="Unassembled WGS sequence"/>
</dbReference>
<keyword evidence="3" id="KW-1185">Reference proteome</keyword>
<evidence type="ECO:0000313" key="2">
    <source>
        <dbReference type="EMBL" id="KAG4417143.1"/>
    </source>
</evidence>
<feature type="compositionally biased region" description="Basic and acidic residues" evidence="1">
    <location>
        <begin position="39"/>
        <end position="48"/>
    </location>
</feature>
<sequence length="86" mass="9711">MPSSSTKAHSDSHKGSSSHRSKTSHSHKHSKSSSSSKNKSSDEIVDRFVREDRDHRSFAVEEFDAHQESAKQSHADMLRDAVEKNY</sequence>